<protein>
    <submittedName>
        <fullName evidence="3">Cold shock protein, CspA family</fullName>
    </submittedName>
</protein>
<dbReference type="RefSeq" id="WP_073325788.1">
    <property type="nucleotide sequence ID" value="NZ_FQXG01000003.1"/>
</dbReference>
<sequence length="231" mass="25007">MTTITGKHGVVLQYGRHNDYGFILLEGSFGKVKFSEADLSGITIDELSYGQCVKVDFALNERNGKLLASNVVVCGDLKPGGIGCKPSPMAGKALAGGIGKPVLEECRVKFFKDAGYGFASRPCGEDVMIHYQSIDMPGHRTLLSGQTVLVEVYKAEDGRYRASYAKPVFASGEDVIDAISIQQANAMPAVEPIPERRLPQIAKRLASWSGSAEPRRRGEKSRFVGRHPAFA</sequence>
<dbReference type="Pfam" id="PF00313">
    <property type="entry name" value="CSD"/>
    <property type="match status" value="1"/>
</dbReference>
<feature type="domain" description="CSD" evidence="2">
    <location>
        <begin position="107"/>
        <end position="158"/>
    </location>
</feature>
<gene>
    <name evidence="3" type="ORF">SAMN02745129_2497</name>
</gene>
<feature type="compositionally biased region" description="Basic and acidic residues" evidence="1">
    <location>
        <begin position="213"/>
        <end position="222"/>
    </location>
</feature>
<reference evidence="3 4" key="1">
    <citation type="submission" date="2016-11" db="EMBL/GenBank/DDBJ databases">
        <authorList>
            <person name="Jaros S."/>
            <person name="Januszkiewicz K."/>
            <person name="Wedrychowicz H."/>
        </authorList>
    </citation>
    <scope>NUCLEOTIDE SEQUENCE [LARGE SCALE GENOMIC DNA]</scope>
    <source>
        <strain evidence="3 4">DSM 16917</strain>
    </source>
</reference>
<dbReference type="Proteomes" id="UP000184268">
    <property type="component" value="Unassembled WGS sequence"/>
</dbReference>
<organism evidence="3 4">
    <name type="scientific">Ferrimonas marina</name>
    <dbReference type="NCBI Taxonomy" id="299255"/>
    <lineage>
        <taxon>Bacteria</taxon>
        <taxon>Pseudomonadati</taxon>
        <taxon>Pseudomonadota</taxon>
        <taxon>Gammaproteobacteria</taxon>
        <taxon>Alteromonadales</taxon>
        <taxon>Ferrimonadaceae</taxon>
        <taxon>Ferrimonas</taxon>
    </lineage>
</organism>
<dbReference type="InterPro" id="IPR012340">
    <property type="entry name" value="NA-bd_OB-fold"/>
</dbReference>
<dbReference type="AlphaFoldDB" id="A0A1M5UC76"/>
<feature type="region of interest" description="Disordered" evidence="1">
    <location>
        <begin position="208"/>
        <end position="231"/>
    </location>
</feature>
<dbReference type="InterPro" id="IPR002059">
    <property type="entry name" value="CSP_DNA-bd"/>
</dbReference>
<dbReference type="SUPFAM" id="SSF50249">
    <property type="entry name" value="Nucleic acid-binding proteins"/>
    <property type="match status" value="2"/>
</dbReference>
<accession>A0A1M5UC76</accession>
<proteinExistence type="predicted"/>
<evidence type="ECO:0000313" key="3">
    <source>
        <dbReference type="EMBL" id="SHH60567.1"/>
    </source>
</evidence>
<dbReference type="EMBL" id="FQXG01000003">
    <property type="protein sequence ID" value="SHH60567.1"/>
    <property type="molecule type" value="Genomic_DNA"/>
</dbReference>
<dbReference type="GO" id="GO:0003676">
    <property type="term" value="F:nucleic acid binding"/>
    <property type="evidence" value="ECO:0007669"/>
    <property type="project" value="InterPro"/>
</dbReference>
<keyword evidence="4" id="KW-1185">Reference proteome</keyword>
<name>A0A1M5UC76_9GAMM</name>
<dbReference type="STRING" id="299255.SAMN02745129_2497"/>
<evidence type="ECO:0000259" key="2">
    <source>
        <dbReference type="Pfam" id="PF00313"/>
    </source>
</evidence>
<dbReference type="Gene3D" id="2.40.50.140">
    <property type="entry name" value="Nucleic acid-binding proteins"/>
    <property type="match status" value="1"/>
</dbReference>
<evidence type="ECO:0000313" key="4">
    <source>
        <dbReference type="Proteomes" id="UP000184268"/>
    </source>
</evidence>
<evidence type="ECO:0000256" key="1">
    <source>
        <dbReference type="SAM" id="MobiDB-lite"/>
    </source>
</evidence>